<proteinExistence type="predicted"/>
<sequence>MLSVSDTMSPGEDLACDNGAMQDDVFEDLVREQMLLTRFALQGVAPKDRDVPLDRSAVILLSRLHAQGPMAVAELAEAFDMDVSTIHRQTTAAMKAELLERIPDPDGGIARKLRPTEEGVRRLTAELEARKDGFARILEDWSEGEVLQFVDYLRRYNEAIESRRGKNWPR</sequence>
<feature type="domain" description="HTH marR-type" evidence="1">
    <location>
        <begin position="46"/>
        <end position="146"/>
    </location>
</feature>
<protein>
    <submittedName>
        <fullName evidence="2">Transcriptional regulator, MarR family</fullName>
    </submittedName>
</protein>
<gene>
    <name evidence="2" type="ORF">FM105_01400</name>
</gene>
<dbReference type="SMART" id="SM00347">
    <property type="entry name" value="HTH_MARR"/>
    <property type="match status" value="1"/>
</dbReference>
<dbReference type="AlphaFoldDB" id="A0A1X6WVE3"/>
<evidence type="ECO:0000313" key="2">
    <source>
        <dbReference type="EMBL" id="SLM89379.1"/>
    </source>
</evidence>
<dbReference type="InterPro" id="IPR036390">
    <property type="entry name" value="WH_DNA-bd_sf"/>
</dbReference>
<reference evidence="3" key="1">
    <citation type="submission" date="2017-02" db="EMBL/GenBank/DDBJ databases">
        <authorList>
            <person name="Dridi B."/>
        </authorList>
    </citation>
    <scope>NUCLEOTIDE SEQUENCE [LARGE SCALE GENOMIC DNA]</scope>
    <source>
        <strain evidence="3">B Co 03.10</strain>
    </source>
</reference>
<dbReference type="GO" id="GO:0003700">
    <property type="term" value="F:DNA-binding transcription factor activity"/>
    <property type="evidence" value="ECO:0007669"/>
    <property type="project" value="InterPro"/>
</dbReference>
<dbReference type="Proteomes" id="UP000196581">
    <property type="component" value="Unassembled WGS sequence"/>
</dbReference>
<dbReference type="EMBL" id="FWFF01000001">
    <property type="protein sequence ID" value="SLM89379.1"/>
    <property type="molecule type" value="Genomic_DNA"/>
</dbReference>
<name>A0A1X6WVE3_9MICO</name>
<dbReference type="Pfam" id="PF01047">
    <property type="entry name" value="MarR"/>
    <property type="match status" value="1"/>
</dbReference>
<evidence type="ECO:0000259" key="1">
    <source>
        <dbReference type="SMART" id="SM00347"/>
    </source>
</evidence>
<dbReference type="SUPFAM" id="SSF46785">
    <property type="entry name" value="Winged helix' DNA-binding domain"/>
    <property type="match status" value="1"/>
</dbReference>
<dbReference type="InterPro" id="IPR000835">
    <property type="entry name" value="HTH_MarR-typ"/>
</dbReference>
<dbReference type="InterPro" id="IPR036388">
    <property type="entry name" value="WH-like_DNA-bd_sf"/>
</dbReference>
<evidence type="ECO:0000313" key="3">
    <source>
        <dbReference type="Proteomes" id="UP000196581"/>
    </source>
</evidence>
<dbReference type="Gene3D" id="1.10.10.10">
    <property type="entry name" value="Winged helix-like DNA-binding domain superfamily/Winged helix DNA-binding domain"/>
    <property type="match status" value="1"/>
</dbReference>
<organism evidence="2 3">
    <name type="scientific">Brevibacterium yomogidense</name>
    <dbReference type="NCBI Taxonomy" id="946573"/>
    <lineage>
        <taxon>Bacteria</taxon>
        <taxon>Bacillati</taxon>
        <taxon>Actinomycetota</taxon>
        <taxon>Actinomycetes</taxon>
        <taxon>Micrococcales</taxon>
        <taxon>Brevibacteriaceae</taxon>
        <taxon>Brevibacterium</taxon>
    </lineage>
</organism>
<keyword evidence="3" id="KW-1185">Reference proteome</keyword>
<accession>A0A1X6WVE3</accession>